<dbReference type="EMBL" id="JBEDNY010000001">
    <property type="protein sequence ID" value="MEZ3162285.1"/>
    <property type="molecule type" value="Genomic_DNA"/>
</dbReference>
<name>A0ABD5M1T9_9EURY</name>
<proteinExistence type="predicted"/>
<comment type="caution">
    <text evidence="1">The sequence shown here is derived from an EMBL/GenBank/DDBJ whole genome shotgun (WGS) entry which is preliminary data.</text>
</comment>
<evidence type="ECO:0008006" key="3">
    <source>
        <dbReference type="Google" id="ProtNLM"/>
    </source>
</evidence>
<dbReference type="RefSeq" id="WP_371158952.1">
    <property type="nucleotide sequence ID" value="NZ_JBEDNY010000001.1"/>
</dbReference>
<protein>
    <recommendedName>
        <fullName evidence="3">Lipoprotein</fullName>
    </recommendedName>
</protein>
<keyword evidence="2" id="KW-1185">Reference proteome</keyword>
<sequence length="143" mass="15008">MRRRGFLASTGIGLATVGGGCLGDTPPEVSATVEIESVTANDDPEDKATVTVNDDHATVEGTFGADVDCVTLETATFSSIDSIEGAVVVELTTEATGDNCDGPATVAYTGEITTNFTINDLLLMHVHDEEDDRTTVFSYERGD</sequence>
<evidence type="ECO:0000313" key="1">
    <source>
        <dbReference type="EMBL" id="MEZ3162285.1"/>
    </source>
</evidence>
<reference evidence="1 2" key="1">
    <citation type="submission" date="2024-06" db="EMBL/GenBank/DDBJ databases">
        <title>Halorubrum miltondacostae sp. nov., a potential PHA producer isolated from an inland solar saltern in Rio Maior, Portugal.</title>
        <authorList>
            <person name="Albuquerque L."/>
            <person name="Viver T."/>
            <person name="Barroso C."/>
            <person name="Claudino R."/>
            <person name="Galvan M."/>
            <person name="Simoes G."/>
            <person name="Lobo Da Cunha A."/>
            <person name="Egas C."/>
        </authorList>
    </citation>
    <scope>NUCLEOTIDE SEQUENCE [LARGE SCALE GENOMIC DNA]</scope>
    <source>
        <strain evidence="1 2">RMP-11</strain>
    </source>
</reference>
<organism evidence="1 2">
    <name type="scientific">Halorubrum miltondacostae</name>
    <dbReference type="NCBI Taxonomy" id="3076378"/>
    <lineage>
        <taxon>Archaea</taxon>
        <taxon>Methanobacteriati</taxon>
        <taxon>Methanobacteriota</taxon>
        <taxon>Stenosarchaea group</taxon>
        <taxon>Halobacteria</taxon>
        <taxon>Halobacteriales</taxon>
        <taxon>Haloferacaceae</taxon>
        <taxon>Halorubrum</taxon>
    </lineage>
</organism>
<dbReference type="PROSITE" id="PS51257">
    <property type="entry name" value="PROKAR_LIPOPROTEIN"/>
    <property type="match status" value="1"/>
</dbReference>
<dbReference type="AlphaFoldDB" id="A0ABD5M1T9"/>
<dbReference type="Proteomes" id="UP001567572">
    <property type="component" value="Unassembled WGS sequence"/>
</dbReference>
<gene>
    <name evidence="1" type="ORF">ABNG04_00080</name>
</gene>
<evidence type="ECO:0000313" key="2">
    <source>
        <dbReference type="Proteomes" id="UP001567572"/>
    </source>
</evidence>
<accession>A0ABD5M1T9</accession>